<sequence>MEDRRSVRRRRFTLLYTPRTRASMVMYISTVRLVILLGMFLMFTGDYSYLTNTIFGRSSRENITEPDKNLDDAGSKPAVAPANGIALATVKKDNEKENAISRRAKMMATIKTACLPKLICELTSSVHQDQLSEMERTLLNLIRDTSLNTMAEVRSRYHFAAHMGQLISGVEGQGCHNFYPTCPLPGSSVLNMMKKIRLR</sequence>
<name>A0A833W707_9HYME</name>
<protein>
    <submittedName>
        <fullName evidence="2">Uncharacterized protein</fullName>
    </submittedName>
</protein>
<keyword evidence="1" id="KW-0812">Transmembrane</keyword>
<evidence type="ECO:0000256" key="1">
    <source>
        <dbReference type="SAM" id="Phobius"/>
    </source>
</evidence>
<keyword evidence="3" id="KW-1185">Reference proteome</keyword>
<dbReference type="AlphaFoldDB" id="A0A833W707"/>
<dbReference type="InterPro" id="IPR006631">
    <property type="entry name" value="DM4_12"/>
</dbReference>
<organism evidence="2 3">
    <name type="scientific">Frieseomelitta varia</name>
    <dbReference type="NCBI Taxonomy" id="561572"/>
    <lineage>
        <taxon>Eukaryota</taxon>
        <taxon>Metazoa</taxon>
        <taxon>Ecdysozoa</taxon>
        <taxon>Arthropoda</taxon>
        <taxon>Hexapoda</taxon>
        <taxon>Insecta</taxon>
        <taxon>Pterygota</taxon>
        <taxon>Neoptera</taxon>
        <taxon>Endopterygota</taxon>
        <taxon>Hymenoptera</taxon>
        <taxon>Apocrita</taxon>
        <taxon>Aculeata</taxon>
        <taxon>Apoidea</taxon>
        <taxon>Anthophila</taxon>
        <taxon>Apidae</taxon>
        <taxon>Frieseomelitta</taxon>
    </lineage>
</organism>
<dbReference type="Pfam" id="PF07841">
    <property type="entry name" value="DM4_12"/>
    <property type="match status" value="1"/>
</dbReference>
<feature type="transmembrane region" description="Helical" evidence="1">
    <location>
        <begin position="21"/>
        <end position="43"/>
    </location>
</feature>
<keyword evidence="1" id="KW-0472">Membrane</keyword>
<evidence type="ECO:0000313" key="2">
    <source>
        <dbReference type="EMBL" id="KAF3422833.1"/>
    </source>
</evidence>
<dbReference type="EMBL" id="WNWW01000641">
    <property type="protein sequence ID" value="KAF3422833.1"/>
    <property type="molecule type" value="Genomic_DNA"/>
</dbReference>
<dbReference type="Proteomes" id="UP000655588">
    <property type="component" value="Unassembled WGS sequence"/>
</dbReference>
<gene>
    <name evidence="2" type="ORF">E2986_12232</name>
</gene>
<evidence type="ECO:0000313" key="3">
    <source>
        <dbReference type="Proteomes" id="UP000655588"/>
    </source>
</evidence>
<accession>A0A833W707</accession>
<comment type="caution">
    <text evidence="2">The sequence shown here is derived from an EMBL/GenBank/DDBJ whole genome shotgun (WGS) entry which is preliminary data.</text>
</comment>
<reference evidence="2" key="1">
    <citation type="submission" date="2019-11" db="EMBL/GenBank/DDBJ databases">
        <title>The nuclear and mitochondrial genomes of Frieseomelitta varia - a highly eusocial stingless bee (Meliponini) with a permanently sterile worker caste.</title>
        <authorList>
            <person name="Freitas F.C.P."/>
            <person name="Lourenco A.P."/>
            <person name="Nunes F.M.F."/>
            <person name="Paschoal A.R."/>
            <person name="Abreu F.C.P."/>
            <person name="Barbin F.O."/>
            <person name="Bataglia L."/>
            <person name="Cardoso-Junior C.A.M."/>
            <person name="Cervoni M.S."/>
            <person name="Silva S.R."/>
            <person name="Dalarmi F."/>
            <person name="Del Lama M.A."/>
            <person name="Depintor T.S."/>
            <person name="Ferreira K.M."/>
            <person name="Goria P.S."/>
            <person name="Jaskot M.C."/>
            <person name="Lago D.C."/>
            <person name="Luna-Lucena D."/>
            <person name="Moda L.M."/>
            <person name="Nascimento L."/>
            <person name="Pedrino M."/>
            <person name="Rabico F.O."/>
            <person name="Sanches F.C."/>
            <person name="Santos D.E."/>
            <person name="Santos C.G."/>
            <person name="Vieira J."/>
            <person name="Lopes T.F."/>
            <person name="Barchuk A.R."/>
            <person name="Hartfelder K."/>
            <person name="Simoes Z.L.P."/>
            <person name="Bitondi M.M.G."/>
            <person name="Pinheiro D.G."/>
        </authorList>
    </citation>
    <scope>NUCLEOTIDE SEQUENCE</scope>
    <source>
        <strain evidence="2">USP_RPSP 00005682</strain>
        <tissue evidence="2">Whole individual</tissue>
    </source>
</reference>
<dbReference type="OrthoDB" id="6371365at2759"/>
<keyword evidence="1" id="KW-1133">Transmembrane helix</keyword>
<proteinExistence type="predicted"/>